<evidence type="ECO:0000313" key="2">
    <source>
        <dbReference type="Proteomes" id="UP000294886"/>
    </source>
</evidence>
<gene>
    <name evidence="1" type="ORF">EV203_13919</name>
</gene>
<comment type="caution">
    <text evidence="1">The sequence shown here is derived from an EMBL/GenBank/DDBJ whole genome shotgun (WGS) entry which is preliminary data.</text>
</comment>
<dbReference type="AlphaFoldDB" id="A0A4R2J8E0"/>
<accession>A0A4R2J8E0</accession>
<name>A0A4R2J8E0_9THEO</name>
<reference evidence="1 2" key="1">
    <citation type="submission" date="2019-03" db="EMBL/GenBank/DDBJ databases">
        <title>Genomic Encyclopedia of Type Strains, Phase IV (KMG-IV): sequencing the most valuable type-strain genomes for metagenomic binning, comparative biology and taxonomic classification.</title>
        <authorList>
            <person name="Goeker M."/>
        </authorList>
    </citation>
    <scope>NUCLEOTIDE SEQUENCE [LARGE SCALE GENOMIC DNA]</scope>
    <source>
        <strain evidence="1 2">DSM 13054</strain>
    </source>
</reference>
<dbReference type="Proteomes" id="UP000294886">
    <property type="component" value="Unassembled WGS sequence"/>
</dbReference>
<dbReference type="EMBL" id="SLWU01000039">
    <property type="protein sequence ID" value="TCO55513.1"/>
    <property type="molecule type" value="Genomic_DNA"/>
</dbReference>
<sequence length="58" mass="6696">MNNLKTFNITPKIDAKLIITIDNQKTTLCMEISLLVKYVKVMQILINQDMISKITENI</sequence>
<protein>
    <submittedName>
        <fullName evidence="1">Uncharacterized protein</fullName>
    </submittedName>
</protein>
<organism evidence="1 2">
    <name type="scientific">Caldanaerobacter subterraneus</name>
    <dbReference type="NCBI Taxonomy" id="911092"/>
    <lineage>
        <taxon>Bacteria</taxon>
        <taxon>Bacillati</taxon>
        <taxon>Bacillota</taxon>
        <taxon>Clostridia</taxon>
        <taxon>Thermoanaerobacterales</taxon>
        <taxon>Thermoanaerobacteraceae</taxon>
        <taxon>Caldanaerobacter</taxon>
    </lineage>
</organism>
<evidence type="ECO:0000313" key="1">
    <source>
        <dbReference type="EMBL" id="TCO55513.1"/>
    </source>
</evidence>
<proteinExistence type="predicted"/>